<dbReference type="InterPro" id="IPR052235">
    <property type="entry name" value="Nephronectin_domain"/>
</dbReference>
<dbReference type="GO" id="GO:0005576">
    <property type="term" value="C:extracellular region"/>
    <property type="evidence" value="ECO:0007669"/>
    <property type="project" value="UniProtKB-SubCell"/>
</dbReference>
<dbReference type="InterPro" id="IPR009030">
    <property type="entry name" value="Growth_fac_rcpt_cys_sf"/>
</dbReference>
<dbReference type="SMART" id="SM00181">
    <property type="entry name" value="EGF"/>
    <property type="match status" value="22"/>
</dbReference>
<dbReference type="InterPro" id="IPR002035">
    <property type="entry name" value="VWF_A"/>
</dbReference>
<dbReference type="PROSITE" id="PS50026">
    <property type="entry name" value="EGF_3"/>
    <property type="match status" value="18"/>
</dbReference>
<dbReference type="InterPro" id="IPR036465">
    <property type="entry name" value="vWFA_dom_sf"/>
</dbReference>
<keyword evidence="6" id="KW-0472">Membrane</keyword>
<name>A0A0B1T500_OESDE</name>
<evidence type="ECO:0000313" key="10">
    <source>
        <dbReference type="EMBL" id="KHJ92324.1"/>
    </source>
</evidence>
<dbReference type="PROSITE" id="PS01186">
    <property type="entry name" value="EGF_2"/>
    <property type="match status" value="2"/>
</dbReference>
<evidence type="ECO:0000259" key="8">
    <source>
        <dbReference type="PROSITE" id="PS50026"/>
    </source>
</evidence>
<dbReference type="Pfam" id="PF25478">
    <property type="entry name" value="EGF_Mua-3"/>
    <property type="match status" value="1"/>
</dbReference>
<dbReference type="InterPro" id="IPR049883">
    <property type="entry name" value="NOTCH1_EGF-like"/>
</dbReference>
<evidence type="ECO:0000256" key="1">
    <source>
        <dbReference type="ARBA" id="ARBA00022536"/>
    </source>
</evidence>
<feature type="domain" description="EGF-like" evidence="8">
    <location>
        <begin position="663"/>
        <end position="702"/>
    </location>
</feature>
<dbReference type="SUPFAM" id="SSF57196">
    <property type="entry name" value="EGF/Laminin"/>
    <property type="match status" value="4"/>
</dbReference>
<organism evidence="10 11">
    <name type="scientific">Oesophagostomum dentatum</name>
    <name type="common">Nodular worm</name>
    <dbReference type="NCBI Taxonomy" id="61180"/>
    <lineage>
        <taxon>Eukaryota</taxon>
        <taxon>Metazoa</taxon>
        <taxon>Ecdysozoa</taxon>
        <taxon>Nematoda</taxon>
        <taxon>Chromadorea</taxon>
        <taxon>Rhabditida</taxon>
        <taxon>Rhabditina</taxon>
        <taxon>Rhabditomorpha</taxon>
        <taxon>Strongyloidea</taxon>
        <taxon>Strongylidae</taxon>
        <taxon>Oesophagostomum</taxon>
    </lineage>
</organism>
<dbReference type="InterPro" id="IPR001881">
    <property type="entry name" value="EGF-like_Ca-bd_dom"/>
</dbReference>
<feature type="domain" description="EGF-like" evidence="8">
    <location>
        <begin position="1550"/>
        <end position="1586"/>
    </location>
</feature>
<keyword evidence="3" id="KW-0677">Repeat</keyword>
<sequence length="1973" mass="214827">MVCQCKRGAVQQRDGKCKVFSQCERVNECDKNAICSNTYDGFRCQCKAGYIDTSPDPYHLPGRKCQQIVNECADGTADCDPYAECIDLLQGYMCKCKMGYTDVSSRYSLQPGRRCSQGANQCSDPTLHSCDQNADCVQLPDGYTCKCFAGYVDVSSNANLSPGRVCTLSTVCPVQATDLVFLIDGSGSIGSYIFQTEVLRFLAEFTELFDIAPDKTRVSVVQYSDQIRHEFGLDDYKDSKSLQEAIRNIDYLTGLTRTGAAIEHVATEAFSEQRGARPLSQSIARVCIVITDGRSQDNVTIPATNARRQNIQLFAVGVTNHVLQAELEEITGAKDRTFHVNAFEDLNTRLRSAIQKVTCPQTEVESPKPTAGPCDPKTHTGCDRALNQVCKLKDGKYSCGCPDGFDIHPVTKVCGGDICNPEIATSCPDPEICEQTPFGNWRCTCPEDLGWREPHTGACKIGTRPTVSESTDECNPGQANTCGPNSQCVRGPGGEFVCQCIKGYVRNAKSDKCQAPGTCDPSVPNSCDARKKEVCLRGANGEYTCQCDSSKFYKRHPVTEICLIDECSAGTHDCDVNARCTDTDESFICTCNAGFLDKSPDQTKKPGRVCTQLRDECAENRHNCSANADCIDLADGFLCRCKEGFVDVSPNIQVFAGLDCRALVDECASKSLNTCHEHAICIDTRDAYKCQCKEGYVDHDELRNPGRDCRKSRKCLERVCLDDKKHDCHVAAICEEVDGPEKYTCKCRDGYVDTNKGKPGRDCRELVNECLDASLNDCDPAATCKDTPDSYECVCPIGSRDISKDPSKPGRNCFGLVNECLMPHLNNCSRFADCIDKEEGFECRCKQGYHDLNPSNPGTNCKFIINECMAENLNDCDKNAECIDTIDGYECKCKAPFKDEMPEHPGRVCRYNECANPEDNDCDKNADCIDTDDSYICQCKTGFFDENTDPLKTGRVCIGLAIDRPQESEKTTLSPNLVPCGNTHCKIDLHEVCIGGSKCGCRPGEARSSPDEKCVPVTEVPIVVRVIDMDGEPLQYSTDYSKPTSPEHVQIVDTAVKGLGEIFKHTDVAPRYITTDVNYITNPKVENRYARGCVVIVINECMAENLNDCDKNAECIDTIDGYECKCKAPFKDEMPEHPGRVCRYNECANPEDNDCDKNADCIDTDDSYICQCKTGFFDENTDPLKTGRVCIGLAIDRPQESEKTTLSPNLVPCGNTHCKIDLHEVCIGGSKCGCRPGEARSSPDEKCVPVTEVPIVVRVIDMDGEPLQYSTDYSKPTSPEHVQIVDTAVKGLGEIFKHTDVAPRYITTDVNYITNPKVENSTWDRGLLINGSVKLSGSEDADKCKIFKQFVEQVNSAGGRIDKLKVADDFALLDPCKVEEQVSGIPCGSSYCNEALGEECIAGKLCGCPKGQKRKDANSPCRVVESFNLPLYVIRDGEKQIKFTPNVADPRDDLHKDLVGRFESGIAQSYNKTPLHGGFITAEVNDIEEPSTRNASWIPGILYNFTSHFVRGSVGEPSTVFTDLIEYIAKKNNHEVGTSKLFISPDQANPFSSCYASDCHPSAICTPVGKGYTCACPSGFRDLDPAHPGRKCLSYVGVNECEKPELNECSPDARCIDLDYLYKCECVPPYVNAAPQGAVPGSVCTIDYCSDVHYCPLNSTCKNVGDQAKCDCNPGFVDLRKSDRLSEAGLGDTICLRHADVNECALGLHNCSAAAICTDTKQGYECRCPDGYSDGNPSEPGRVCAALLCGLCNGHGDCIHDSLTNNVTCACVDGYSGQFCEVAPSNAGLILMTILALLFLLLTLLCCLYLCARCRCFGGRGVSEGSASGREILGSDYYTIPRAKLKPGYGAAGAGGAEDEMARAEHAGALGAYLDDGASISSDGSLEEIERRVTTDVTTREIRTTTVRDEMGNMVSHGGGPFETDTEQYAMTSSDHFRQASSSGAAAGAAMVGVGRGAMGAGASHLRESSGTT</sequence>
<feature type="domain" description="EGF-like" evidence="8">
    <location>
        <begin position="910"/>
        <end position="949"/>
    </location>
</feature>
<reference evidence="10 11" key="1">
    <citation type="submission" date="2014-03" db="EMBL/GenBank/DDBJ databases">
        <title>Draft genome of the hookworm Oesophagostomum dentatum.</title>
        <authorList>
            <person name="Mitreva M."/>
        </authorList>
    </citation>
    <scope>NUCLEOTIDE SEQUENCE [LARGE SCALE GENOMIC DNA]</scope>
    <source>
        <strain evidence="10 11">OD-Hann</strain>
    </source>
</reference>
<dbReference type="PANTHER" id="PTHR24050">
    <property type="entry name" value="PA14 DOMAIN-CONTAINING PROTEIN"/>
    <property type="match status" value="1"/>
</dbReference>
<evidence type="ECO:0000256" key="3">
    <source>
        <dbReference type="ARBA" id="ARBA00022737"/>
    </source>
</evidence>
<dbReference type="InterPro" id="IPR057353">
    <property type="entry name" value="TNFR_nem"/>
</dbReference>
<feature type="domain" description="EGF-like" evidence="8">
    <location>
        <begin position="1700"/>
        <end position="1738"/>
    </location>
</feature>
<feature type="domain" description="EGF-like" evidence="8">
    <location>
        <begin position="1745"/>
        <end position="1781"/>
    </location>
</feature>
<feature type="domain" description="EGF-like" evidence="8">
    <location>
        <begin position="19"/>
        <end position="56"/>
    </location>
</feature>
<evidence type="ECO:0000259" key="9">
    <source>
        <dbReference type="PROSITE" id="PS50234"/>
    </source>
</evidence>
<evidence type="ECO:0000256" key="6">
    <source>
        <dbReference type="SAM" id="Phobius"/>
    </source>
</evidence>
<protein>
    <submittedName>
        <fullName evidence="10">EGF-like domain protein</fullName>
    </submittedName>
</protein>
<dbReference type="FunFam" id="2.10.25.10:FF:000038">
    <property type="entry name" value="Fibrillin 2"/>
    <property type="match status" value="1"/>
</dbReference>
<dbReference type="GO" id="GO:0005509">
    <property type="term" value="F:calcium ion binding"/>
    <property type="evidence" value="ECO:0007669"/>
    <property type="project" value="InterPro"/>
</dbReference>
<dbReference type="Pfam" id="PF12947">
    <property type="entry name" value="EGF_3"/>
    <property type="match status" value="1"/>
</dbReference>
<evidence type="ECO:0000259" key="7">
    <source>
        <dbReference type="PROSITE" id="PS50024"/>
    </source>
</evidence>
<dbReference type="CDD" id="cd00054">
    <property type="entry name" value="EGF_CA"/>
    <property type="match status" value="9"/>
</dbReference>
<dbReference type="SUPFAM" id="SSF57184">
    <property type="entry name" value="Growth factor receptor domain"/>
    <property type="match status" value="1"/>
</dbReference>
<dbReference type="InterPro" id="IPR056590">
    <property type="entry name" value="Mua-3/Mup-4_EGF"/>
</dbReference>
<feature type="domain" description="EGF-like" evidence="8">
    <location>
        <begin position="563"/>
        <end position="601"/>
    </location>
</feature>
<feature type="domain" description="EGF-like" evidence="8">
    <location>
        <begin position="1597"/>
        <end position="1636"/>
    </location>
</feature>
<feature type="domain" description="EGF-like" evidence="8">
    <location>
        <begin position="766"/>
        <end position="805"/>
    </location>
</feature>
<comment type="caution">
    <text evidence="5">Lacks conserved residue(s) required for the propagation of feature annotation.</text>
</comment>
<dbReference type="Proteomes" id="UP000053660">
    <property type="component" value="Unassembled WGS sequence"/>
</dbReference>
<feature type="domain" description="EGF-like" evidence="8">
    <location>
        <begin position="613"/>
        <end position="651"/>
    </location>
</feature>
<feature type="domain" description="EGF-like" evidence="8">
    <location>
        <begin position="118"/>
        <end position="157"/>
    </location>
</feature>
<dbReference type="EMBL" id="KN551419">
    <property type="protein sequence ID" value="KHJ92324.1"/>
    <property type="molecule type" value="Genomic_DNA"/>
</dbReference>
<dbReference type="InterPro" id="IPR000152">
    <property type="entry name" value="EGF-type_Asp/Asn_hydroxyl_site"/>
</dbReference>
<keyword evidence="6" id="KW-0812">Transmembrane</keyword>
<dbReference type="InterPro" id="IPR024731">
    <property type="entry name" value="NELL2-like_EGF"/>
</dbReference>
<dbReference type="InterPro" id="IPR018097">
    <property type="entry name" value="EGF_Ca-bd_CS"/>
</dbReference>
<dbReference type="PANTHER" id="PTHR24050:SF27">
    <property type="entry name" value="FIBRILLIN-1"/>
    <property type="match status" value="1"/>
</dbReference>
<dbReference type="FunFam" id="2.10.25.10:FF:000291">
    <property type="entry name" value="Transmembrane matrix receptor MUP-4"/>
    <property type="match status" value="1"/>
</dbReference>
<dbReference type="PROSITE" id="PS50024">
    <property type="entry name" value="SEA"/>
    <property type="match status" value="2"/>
</dbReference>
<dbReference type="SMART" id="SM00200">
    <property type="entry name" value="SEA"/>
    <property type="match status" value="3"/>
</dbReference>
<feature type="domain" description="EGF-like" evidence="8">
    <location>
        <begin position="470"/>
        <end position="514"/>
    </location>
</feature>
<dbReference type="FunFam" id="3.40.50.410:FF:000047">
    <property type="entry name" value="von Willebrand factor A domain containing 2"/>
    <property type="match status" value="1"/>
</dbReference>
<feature type="domain" description="EGF-like" evidence="8">
    <location>
        <begin position="1645"/>
        <end position="1682"/>
    </location>
</feature>
<feature type="domain" description="EGF-like" evidence="8">
    <location>
        <begin position="68"/>
        <end position="106"/>
    </location>
</feature>
<dbReference type="OrthoDB" id="6022609at2759"/>
<dbReference type="PROSITE" id="PS50234">
    <property type="entry name" value="VWFA"/>
    <property type="match status" value="1"/>
</dbReference>
<dbReference type="Gene3D" id="3.40.50.410">
    <property type="entry name" value="von Willebrand factor, type A domain"/>
    <property type="match status" value="1"/>
</dbReference>
<dbReference type="InterPro" id="IPR000082">
    <property type="entry name" value="SEA_dom"/>
</dbReference>
<evidence type="ECO:0000256" key="4">
    <source>
        <dbReference type="ARBA" id="ARBA00023157"/>
    </source>
</evidence>
<dbReference type="SUPFAM" id="SSF53300">
    <property type="entry name" value="vWA-like"/>
    <property type="match status" value="1"/>
</dbReference>
<dbReference type="PRINTS" id="PR00453">
    <property type="entry name" value="VWFADOMAIN"/>
</dbReference>
<dbReference type="Pfam" id="PF25314">
    <property type="entry name" value="TNFR_nem"/>
    <property type="match status" value="3"/>
</dbReference>
<dbReference type="Pfam" id="PF23427">
    <property type="entry name" value="EGF_4"/>
    <property type="match status" value="1"/>
</dbReference>
<proteinExistence type="predicted"/>
<gene>
    <name evidence="10" type="ORF">OESDEN_07789</name>
</gene>
<feature type="disulfide bond" evidence="5">
    <location>
        <begin position="1752"/>
        <end position="1769"/>
    </location>
</feature>
<feature type="domain" description="SEA" evidence="7">
    <location>
        <begin position="1249"/>
        <end position="1371"/>
    </location>
</feature>
<keyword evidence="1 5" id="KW-0245">EGF-like domain</keyword>
<accession>A0A0B1T500</accession>
<feature type="disulfide bond" evidence="5">
    <location>
        <begin position="1771"/>
        <end position="1780"/>
    </location>
</feature>
<evidence type="ECO:0000256" key="5">
    <source>
        <dbReference type="PROSITE-ProRule" id="PRU00076"/>
    </source>
</evidence>
<keyword evidence="4 5" id="KW-1015">Disulfide bond</keyword>
<keyword evidence="11" id="KW-1185">Reference proteome</keyword>
<feature type="domain" description="SEA" evidence="7">
    <location>
        <begin position="1423"/>
        <end position="1553"/>
    </location>
</feature>
<dbReference type="Pfam" id="PF00008">
    <property type="entry name" value="EGF"/>
    <property type="match status" value="3"/>
</dbReference>
<feature type="domain" description="VWFA" evidence="9">
    <location>
        <begin position="178"/>
        <end position="357"/>
    </location>
</feature>
<keyword evidence="6" id="KW-1133">Transmembrane helix</keyword>
<dbReference type="Pfam" id="PF00092">
    <property type="entry name" value="VWA"/>
    <property type="match status" value="1"/>
</dbReference>
<evidence type="ECO:0000256" key="2">
    <source>
        <dbReference type="ARBA" id="ARBA00022729"/>
    </source>
</evidence>
<dbReference type="InterPro" id="IPR000742">
    <property type="entry name" value="EGF"/>
</dbReference>
<evidence type="ECO:0000313" key="11">
    <source>
        <dbReference type="Proteomes" id="UP000053660"/>
    </source>
</evidence>
<dbReference type="PROSITE" id="PS01187">
    <property type="entry name" value="EGF_CA"/>
    <property type="match status" value="1"/>
</dbReference>
<feature type="domain" description="EGF-like" evidence="8">
    <location>
        <begin position="816"/>
        <end position="855"/>
    </location>
</feature>
<dbReference type="PROSITE" id="PS00010">
    <property type="entry name" value="ASX_HYDROXYL"/>
    <property type="match status" value="13"/>
</dbReference>
<dbReference type="PROSITE" id="PS00022">
    <property type="entry name" value="EGF_1"/>
    <property type="match status" value="1"/>
</dbReference>
<dbReference type="SMART" id="SM00327">
    <property type="entry name" value="VWA"/>
    <property type="match status" value="1"/>
</dbReference>
<feature type="domain" description="EGF-like" evidence="8">
    <location>
        <begin position="864"/>
        <end position="903"/>
    </location>
</feature>
<dbReference type="SMART" id="SM00179">
    <property type="entry name" value="EGF_CA"/>
    <property type="match status" value="18"/>
</dbReference>
<keyword evidence="2" id="KW-0732">Signal</keyword>
<feature type="transmembrane region" description="Helical" evidence="6">
    <location>
        <begin position="1789"/>
        <end position="1811"/>
    </location>
</feature>
<dbReference type="Pfam" id="PF07645">
    <property type="entry name" value="EGF_CA"/>
    <property type="match status" value="8"/>
</dbReference>
<dbReference type="Gene3D" id="2.10.25.10">
    <property type="entry name" value="Laminin"/>
    <property type="match status" value="15"/>
</dbReference>
<feature type="domain" description="EGF-like" evidence="8">
    <location>
        <begin position="1143"/>
        <end position="1182"/>
    </location>
</feature>
<feature type="domain" description="EGF-like" evidence="8">
    <location>
        <begin position="1097"/>
        <end position="1136"/>
    </location>
</feature>